<reference evidence="1 2" key="1">
    <citation type="submission" date="2017-06" db="EMBL/GenBank/DDBJ databases">
        <title>Genome sequencing of cyanobaciteial culture collection at National Institute for Environmental Studies (NIES).</title>
        <authorList>
            <person name="Hirose Y."/>
            <person name="Shimura Y."/>
            <person name="Fujisawa T."/>
            <person name="Nakamura Y."/>
            <person name="Kawachi M."/>
        </authorList>
    </citation>
    <scope>NUCLEOTIDE SEQUENCE [LARGE SCALE GENOMIC DNA]</scope>
    <source>
        <strain evidence="1 2">NIES-2135</strain>
    </source>
</reference>
<sequence length="288" mass="32444">MTDFTTVLQFISDFEQSHPDASTYEITNRLRGYTKPSYTTKVWTVVTGFEQAFIEGKLNQDVILAGATIDFGHFIASLSDQINQPGLQWSDLTRWTGDHTSWAGDIGSSIETYRATPEKFKGLGDALDRFASESDYAADVAAWVVGAMLNGNSKMLLSEAMQKYHAQPYSEHVRTFIQRRFNGILDGQRITNPAKIEAEIRSATFAYLELSQNASFLKKLMKSFTQKLRSTNLERDLLSADLLQGSLHFMAHLIRNADLAPLKFKPYQQPQAPWLGVVNYEVTIDNPK</sequence>
<dbReference type="EMBL" id="AP018203">
    <property type="protein sequence ID" value="BAY58703.1"/>
    <property type="molecule type" value="Genomic_DNA"/>
</dbReference>
<dbReference type="AlphaFoldDB" id="A0A1Z4JPX1"/>
<evidence type="ECO:0000313" key="2">
    <source>
        <dbReference type="Proteomes" id="UP000217895"/>
    </source>
</evidence>
<keyword evidence="2" id="KW-1185">Reference proteome</keyword>
<evidence type="ECO:0000313" key="1">
    <source>
        <dbReference type="EMBL" id="BAY58703.1"/>
    </source>
</evidence>
<accession>A0A1Z4JPX1</accession>
<organism evidence="1 2">
    <name type="scientific">Leptolyngbya boryana NIES-2135</name>
    <dbReference type="NCBI Taxonomy" id="1973484"/>
    <lineage>
        <taxon>Bacteria</taxon>
        <taxon>Bacillati</taxon>
        <taxon>Cyanobacteriota</taxon>
        <taxon>Cyanophyceae</taxon>
        <taxon>Leptolyngbyales</taxon>
        <taxon>Leptolyngbyaceae</taxon>
        <taxon>Leptolyngbya group</taxon>
        <taxon>Leptolyngbya</taxon>
    </lineage>
</organism>
<protein>
    <submittedName>
        <fullName evidence="1">Uncharacterized protein</fullName>
    </submittedName>
</protein>
<proteinExistence type="predicted"/>
<name>A0A1Z4JPX1_LEPBY</name>
<gene>
    <name evidence="1" type="ORF">NIES2135_55760</name>
</gene>
<dbReference type="Proteomes" id="UP000217895">
    <property type="component" value="Chromosome"/>
</dbReference>